<feature type="domain" description="HTH marR-type" evidence="2">
    <location>
        <begin position="32"/>
        <end position="131"/>
    </location>
</feature>
<gene>
    <name evidence="3" type="ORF">JL106_17935</name>
</gene>
<evidence type="ECO:0000313" key="4">
    <source>
        <dbReference type="Proteomes" id="UP000663792"/>
    </source>
</evidence>
<dbReference type="InterPro" id="IPR055767">
    <property type="entry name" value="DUF7343"/>
</dbReference>
<dbReference type="InterPro" id="IPR036390">
    <property type="entry name" value="WH_DNA-bd_sf"/>
</dbReference>
<keyword evidence="4" id="KW-1185">Reference proteome</keyword>
<accession>A0A938YED0</accession>
<dbReference type="InterPro" id="IPR000835">
    <property type="entry name" value="HTH_MarR-typ"/>
</dbReference>
<sequence>MTSDEEPTTDAVDLWLAWKQANERLRSAIIGDVSAHSDVGEPERTVLIHLHAAGGTLRQNALASATGWDRGRLSHLLTRMEAQGLARRTRLTNGVDVSITTGGEAAWADAERSLRAALERHLLNRLGPDQVMHLRELLRVLSEDRLLPHPAADGLNRTHSRPRVTGTHEQ</sequence>
<protein>
    <submittedName>
        <fullName evidence="3">Winged helix-turn-helix transcriptional regulator</fullName>
    </submittedName>
</protein>
<feature type="region of interest" description="Disordered" evidence="1">
    <location>
        <begin position="149"/>
        <end position="170"/>
    </location>
</feature>
<name>A0A938YED0_9ACTN</name>
<dbReference type="InterPro" id="IPR036388">
    <property type="entry name" value="WH-like_DNA-bd_sf"/>
</dbReference>
<comment type="caution">
    <text evidence="3">The sequence shown here is derived from an EMBL/GenBank/DDBJ whole genome shotgun (WGS) entry which is preliminary data.</text>
</comment>
<dbReference type="GO" id="GO:0003700">
    <property type="term" value="F:DNA-binding transcription factor activity"/>
    <property type="evidence" value="ECO:0007669"/>
    <property type="project" value="InterPro"/>
</dbReference>
<dbReference type="Proteomes" id="UP000663792">
    <property type="component" value="Unassembled WGS sequence"/>
</dbReference>
<proteinExistence type="predicted"/>
<evidence type="ECO:0000259" key="2">
    <source>
        <dbReference type="SMART" id="SM00347"/>
    </source>
</evidence>
<dbReference type="RefSeq" id="WP_205262138.1">
    <property type="nucleotide sequence ID" value="NZ_JAERWK010000025.1"/>
</dbReference>
<dbReference type="Pfam" id="PF24034">
    <property type="entry name" value="DUF7343"/>
    <property type="match status" value="1"/>
</dbReference>
<reference evidence="3" key="1">
    <citation type="submission" date="2021-01" db="EMBL/GenBank/DDBJ databases">
        <title>YIM 132084 draft genome.</title>
        <authorList>
            <person name="An D."/>
        </authorList>
    </citation>
    <scope>NUCLEOTIDE SEQUENCE</scope>
    <source>
        <strain evidence="3">YIM 132084</strain>
    </source>
</reference>
<dbReference type="Gene3D" id="1.10.10.10">
    <property type="entry name" value="Winged helix-like DNA-binding domain superfamily/Winged helix DNA-binding domain"/>
    <property type="match status" value="1"/>
</dbReference>
<evidence type="ECO:0000313" key="3">
    <source>
        <dbReference type="EMBL" id="MBM9469172.1"/>
    </source>
</evidence>
<organism evidence="3 4">
    <name type="scientific">Nakamurella leprariae</name>
    <dbReference type="NCBI Taxonomy" id="2803911"/>
    <lineage>
        <taxon>Bacteria</taxon>
        <taxon>Bacillati</taxon>
        <taxon>Actinomycetota</taxon>
        <taxon>Actinomycetes</taxon>
        <taxon>Nakamurellales</taxon>
        <taxon>Nakamurellaceae</taxon>
        <taxon>Nakamurella</taxon>
    </lineage>
</organism>
<dbReference type="EMBL" id="JAERWK010000025">
    <property type="protein sequence ID" value="MBM9469172.1"/>
    <property type="molecule type" value="Genomic_DNA"/>
</dbReference>
<dbReference type="SMART" id="SM00347">
    <property type="entry name" value="HTH_MARR"/>
    <property type="match status" value="1"/>
</dbReference>
<dbReference type="AlphaFoldDB" id="A0A938YED0"/>
<dbReference type="SUPFAM" id="SSF46785">
    <property type="entry name" value="Winged helix' DNA-binding domain"/>
    <property type="match status" value="1"/>
</dbReference>
<evidence type="ECO:0000256" key="1">
    <source>
        <dbReference type="SAM" id="MobiDB-lite"/>
    </source>
</evidence>